<feature type="repeat" description="ANK" evidence="11">
    <location>
        <begin position="605"/>
        <end position="637"/>
    </location>
</feature>
<dbReference type="InterPro" id="IPR032397">
    <property type="entry name" value="RHD_dimer"/>
</dbReference>
<feature type="domain" description="RHD" evidence="13">
    <location>
        <begin position="41"/>
        <end position="219"/>
    </location>
</feature>
<dbReference type="PROSITE" id="PS50254">
    <property type="entry name" value="REL_2"/>
    <property type="match status" value="1"/>
</dbReference>
<dbReference type="GO" id="GO:0000978">
    <property type="term" value="F:RNA polymerase II cis-regulatory region sequence-specific DNA binding"/>
    <property type="evidence" value="ECO:0007669"/>
    <property type="project" value="TreeGrafter"/>
</dbReference>
<evidence type="ECO:0000256" key="6">
    <source>
        <dbReference type="ARBA" id="ARBA00023043"/>
    </source>
</evidence>
<dbReference type="InterPro" id="IPR000488">
    <property type="entry name" value="Death_dom"/>
</dbReference>
<dbReference type="InterPro" id="IPR002909">
    <property type="entry name" value="IPT_dom"/>
</dbReference>
<evidence type="ECO:0000256" key="12">
    <source>
        <dbReference type="SAM" id="MobiDB-lite"/>
    </source>
</evidence>
<evidence type="ECO:0000256" key="8">
    <source>
        <dbReference type="ARBA" id="ARBA00023159"/>
    </source>
</evidence>
<dbReference type="Ensembl" id="ENSSFOT00015045176.1">
    <property type="protein sequence ID" value="ENSSFOP00015074666.1"/>
    <property type="gene ID" value="ENSSFOG00015004286.2"/>
</dbReference>
<keyword evidence="7" id="KW-0238">DNA-binding</keyword>
<dbReference type="CDD" id="cd01177">
    <property type="entry name" value="IPT_NFkappaB"/>
    <property type="match status" value="1"/>
</dbReference>
<feature type="repeat" description="ANK" evidence="11">
    <location>
        <begin position="537"/>
        <end position="569"/>
    </location>
</feature>
<dbReference type="InterPro" id="IPR013783">
    <property type="entry name" value="Ig-like_fold"/>
</dbReference>
<feature type="compositionally biased region" description="Basic and acidic residues" evidence="12">
    <location>
        <begin position="822"/>
        <end position="831"/>
    </location>
</feature>
<evidence type="ECO:0000256" key="11">
    <source>
        <dbReference type="PROSITE-ProRule" id="PRU00023"/>
    </source>
</evidence>
<dbReference type="InterPro" id="IPR002110">
    <property type="entry name" value="Ankyrin_rpt"/>
</dbReference>
<dbReference type="Gene3D" id="1.25.40.20">
    <property type="entry name" value="Ankyrin repeat-containing domain"/>
    <property type="match status" value="1"/>
</dbReference>
<evidence type="ECO:0000256" key="9">
    <source>
        <dbReference type="ARBA" id="ARBA00023163"/>
    </source>
</evidence>
<dbReference type="InterPro" id="IPR000451">
    <property type="entry name" value="NFkB/Dor"/>
</dbReference>
<comment type="subcellular location">
    <subcellularLocation>
        <location evidence="2">Cytoplasm</location>
    </subcellularLocation>
    <subcellularLocation>
        <location evidence="1">Nucleus</location>
    </subcellularLocation>
</comment>
<dbReference type="GO" id="GO:0005634">
    <property type="term" value="C:nucleus"/>
    <property type="evidence" value="ECO:0007669"/>
    <property type="project" value="UniProtKB-SubCell"/>
</dbReference>
<dbReference type="InterPro" id="IPR014756">
    <property type="entry name" value="Ig_E-set"/>
</dbReference>
<dbReference type="InterPro" id="IPR011539">
    <property type="entry name" value="RHD_DNA_bind_dom"/>
</dbReference>
<dbReference type="Pfam" id="PF00554">
    <property type="entry name" value="RHD_DNA_bind"/>
    <property type="match status" value="1"/>
</dbReference>
<feature type="compositionally biased region" description="Polar residues" evidence="12">
    <location>
        <begin position="658"/>
        <end position="668"/>
    </location>
</feature>
<dbReference type="Gene3D" id="2.60.40.340">
    <property type="entry name" value="Rel homology domain (RHD), DNA-binding domain"/>
    <property type="match status" value="1"/>
</dbReference>
<evidence type="ECO:0000256" key="4">
    <source>
        <dbReference type="ARBA" id="ARBA00022737"/>
    </source>
</evidence>
<feature type="repeat" description="ANK" evidence="11">
    <location>
        <begin position="466"/>
        <end position="498"/>
    </location>
</feature>
<keyword evidence="10" id="KW-0539">Nucleus</keyword>
<dbReference type="InterPro" id="IPR037059">
    <property type="entry name" value="RHD_DNA_bind_dom_sf"/>
</dbReference>
<dbReference type="SMART" id="SM00005">
    <property type="entry name" value="DEATH"/>
    <property type="match status" value="1"/>
</dbReference>
<dbReference type="FunFam" id="2.60.40.340:FF:000004">
    <property type="entry name" value="Nuclear factor NF-kappa-B p105 subunit isoform 1"/>
    <property type="match status" value="1"/>
</dbReference>
<feature type="compositionally biased region" description="Polar residues" evidence="12">
    <location>
        <begin position="810"/>
        <end position="820"/>
    </location>
</feature>
<dbReference type="Pfam" id="PF12796">
    <property type="entry name" value="Ank_2"/>
    <property type="match status" value="2"/>
</dbReference>
<feature type="repeat" description="ANK" evidence="11">
    <location>
        <begin position="427"/>
        <end position="448"/>
    </location>
</feature>
<evidence type="ECO:0000313" key="14">
    <source>
        <dbReference type="Ensembl" id="ENSSFOP00015074666.1"/>
    </source>
</evidence>
<evidence type="ECO:0000256" key="3">
    <source>
        <dbReference type="ARBA" id="ARBA00022490"/>
    </source>
</evidence>
<dbReference type="SUPFAM" id="SSF81296">
    <property type="entry name" value="E set domains"/>
    <property type="match status" value="1"/>
</dbReference>
<dbReference type="InterPro" id="IPR036770">
    <property type="entry name" value="Ankyrin_rpt-contain_sf"/>
</dbReference>
<dbReference type="Gene3D" id="1.10.533.10">
    <property type="entry name" value="Death Domain, Fas"/>
    <property type="match status" value="1"/>
</dbReference>
<evidence type="ECO:0000256" key="1">
    <source>
        <dbReference type="ARBA" id="ARBA00004123"/>
    </source>
</evidence>
<dbReference type="PROSITE" id="PS50088">
    <property type="entry name" value="ANK_REPEAT"/>
    <property type="match status" value="4"/>
</dbReference>
<keyword evidence="15" id="KW-1185">Reference proteome</keyword>
<keyword evidence="3" id="KW-0963">Cytoplasm</keyword>
<dbReference type="AlphaFoldDB" id="A0A8C9WKN4"/>
<feature type="region of interest" description="Disordered" evidence="12">
    <location>
        <begin position="697"/>
        <end position="721"/>
    </location>
</feature>
<evidence type="ECO:0000256" key="7">
    <source>
        <dbReference type="ARBA" id="ARBA00023125"/>
    </source>
</evidence>
<dbReference type="FunFam" id="2.60.40.10:FF:000046">
    <property type="entry name" value="Nuclear factor NF-kappa-B p105 subunit"/>
    <property type="match status" value="1"/>
</dbReference>
<name>A0A8C9WKN4_SCLFO</name>
<gene>
    <name evidence="14" type="primary">LOC108934893</name>
</gene>
<dbReference type="SMART" id="SM00429">
    <property type="entry name" value="IPT"/>
    <property type="match status" value="1"/>
</dbReference>
<feature type="region of interest" description="Disordered" evidence="12">
    <location>
        <begin position="644"/>
        <end position="676"/>
    </location>
</feature>
<dbReference type="PRINTS" id="PR00057">
    <property type="entry name" value="NFKBTNSCPFCT"/>
</dbReference>
<keyword evidence="8" id="KW-0010">Activator</keyword>
<keyword evidence="9" id="KW-0804">Transcription</keyword>
<evidence type="ECO:0000256" key="2">
    <source>
        <dbReference type="ARBA" id="ARBA00004496"/>
    </source>
</evidence>
<reference evidence="14" key="3">
    <citation type="submission" date="2025-09" db="UniProtKB">
        <authorList>
            <consortium name="Ensembl"/>
        </authorList>
    </citation>
    <scope>IDENTIFICATION</scope>
</reference>
<reference evidence="14 15" key="1">
    <citation type="submission" date="2019-04" db="EMBL/GenBank/DDBJ databases">
        <authorList>
            <consortium name="Wellcome Sanger Institute Data Sharing"/>
        </authorList>
    </citation>
    <scope>NUCLEOTIDE SEQUENCE [LARGE SCALE GENOMIC DNA]</scope>
</reference>
<dbReference type="InterPro" id="IPR011029">
    <property type="entry name" value="DEATH-like_dom_sf"/>
</dbReference>
<dbReference type="PANTHER" id="PTHR24169">
    <property type="entry name" value="NUCLEAR FACTOR NF-KAPPA-B PROTEIN"/>
    <property type="match status" value="1"/>
</dbReference>
<reference evidence="14" key="2">
    <citation type="submission" date="2025-08" db="UniProtKB">
        <authorList>
            <consortium name="Ensembl"/>
        </authorList>
    </citation>
    <scope>IDENTIFICATION</scope>
</reference>
<organism evidence="14 15">
    <name type="scientific">Scleropages formosus</name>
    <name type="common">Asian bonytongue</name>
    <name type="synonym">Osteoglossum formosum</name>
    <dbReference type="NCBI Taxonomy" id="113540"/>
    <lineage>
        <taxon>Eukaryota</taxon>
        <taxon>Metazoa</taxon>
        <taxon>Chordata</taxon>
        <taxon>Craniata</taxon>
        <taxon>Vertebrata</taxon>
        <taxon>Euteleostomi</taxon>
        <taxon>Actinopterygii</taxon>
        <taxon>Neopterygii</taxon>
        <taxon>Teleostei</taxon>
        <taxon>Osteoglossocephala</taxon>
        <taxon>Osteoglossomorpha</taxon>
        <taxon>Osteoglossiformes</taxon>
        <taxon>Osteoglossidae</taxon>
        <taxon>Scleropages</taxon>
    </lineage>
</organism>
<dbReference type="Gene3D" id="2.60.40.10">
    <property type="entry name" value="Immunoglobulins"/>
    <property type="match status" value="1"/>
</dbReference>
<sequence>VDGMAAVMQLFVSHVCCNLSTFYSKGSGCLLHCRGLSSSLQRGFRFRYECEGPSHGGLPGASSEKNKKTYPTVKVSNHLGRAKVEVQLVTHTDPPRIHAHSLVGKHCNDSGTCSVIVGPNDLTAQFNNLGILHVTKRGVVEVLTKRLKEEKMKQRGTRNHFTDTEEQTIVKEAKELSKTMDLNVVRLKFTAYLQDSQGGYTLALKPAISKPIYDSKSPNASNLKISRMDKTCGSVLGGDEIFLLCDKVQKDDIEIRFYEEEDGCWEALGDFSPTDVHKQYAIVFKTPKYHTIEIERPVTVFLQLKRKKGGDCSEPKQFTYVPHIQDKEEVKRKRQKPLPHMYDQWRGPPGGSGGAGSGAGGPGGGVGGGGSNGLNLYLALSTASALQGRATLTARRMARALLDYCSTGDVRLLLAVQRHLCAVRDENGDTPLHLAIIHQQLPVIEQLVHAIVSMHQQKLLDTRNHLGQTPLHLAVITRQPKVVDFLMRAGADPSLFDRDGRSAVHLAATLGDEHTLRAVLACLAEQHAYLVNTADNSGFLPLHLAVRKGGERCLRALVEGGARVDAVELKSGCTALHVAVKENLFKVAFLLITELKADVNAVTFAGNAPLHLAACLGSPTLCSMLIAAGAQKDAENDEPLFISSSSDEEHEEVELSSTKQQATPSQWSEKPCKRHAAGHTPFDLAKCQRVRDLLDYRKSPTPTRPVADTPKTHEEDGPQLDSDTLQQLCGILSEGHVPWRQLAQKLGMLTLADLFQETASPCRSLLESYQVAGGRIEGLVEALESLGLNNGVRLLRQRELKDKTHAADSTVDSGFGSQTMEDMERPVLADS</sequence>
<dbReference type="InterPro" id="IPR030492">
    <property type="entry name" value="RHD_CS"/>
</dbReference>
<dbReference type="GO" id="GO:0000981">
    <property type="term" value="F:DNA-binding transcription factor activity, RNA polymerase II-specific"/>
    <property type="evidence" value="ECO:0007669"/>
    <property type="project" value="TreeGrafter"/>
</dbReference>
<accession>A0A8C9WKN4</accession>
<dbReference type="Pfam" id="PF00531">
    <property type="entry name" value="Death"/>
    <property type="match status" value="1"/>
</dbReference>
<dbReference type="GO" id="GO:0007165">
    <property type="term" value="P:signal transduction"/>
    <property type="evidence" value="ECO:0007669"/>
    <property type="project" value="InterPro"/>
</dbReference>
<dbReference type="Proteomes" id="UP000694397">
    <property type="component" value="Chromosome 3"/>
</dbReference>
<dbReference type="SUPFAM" id="SSF47986">
    <property type="entry name" value="DEATH domain"/>
    <property type="match status" value="1"/>
</dbReference>
<feature type="compositionally biased region" description="Gly residues" evidence="12">
    <location>
        <begin position="348"/>
        <end position="366"/>
    </location>
</feature>
<evidence type="ECO:0000313" key="15">
    <source>
        <dbReference type="Proteomes" id="UP000694397"/>
    </source>
</evidence>
<dbReference type="SUPFAM" id="SSF48403">
    <property type="entry name" value="Ankyrin repeat"/>
    <property type="match status" value="1"/>
</dbReference>
<dbReference type="GeneTree" id="ENSGT00940000164992"/>
<proteinExistence type="predicted"/>
<dbReference type="Pfam" id="PF00023">
    <property type="entry name" value="Ank"/>
    <property type="match status" value="1"/>
</dbReference>
<dbReference type="InterPro" id="IPR033926">
    <property type="entry name" value="IPT_NFkappaB"/>
</dbReference>
<dbReference type="SMART" id="SM00248">
    <property type="entry name" value="ANK"/>
    <property type="match status" value="6"/>
</dbReference>
<keyword evidence="4" id="KW-0677">Repeat</keyword>
<dbReference type="PROSITE" id="PS01204">
    <property type="entry name" value="REL_1"/>
    <property type="match status" value="1"/>
</dbReference>
<dbReference type="GO" id="GO:0007399">
    <property type="term" value="P:nervous system development"/>
    <property type="evidence" value="ECO:0007669"/>
    <property type="project" value="UniProtKB-ARBA"/>
</dbReference>
<keyword evidence="6 11" id="KW-0040">ANK repeat</keyword>
<feature type="region of interest" description="Disordered" evidence="12">
    <location>
        <begin position="803"/>
        <end position="831"/>
    </location>
</feature>
<dbReference type="SUPFAM" id="SSF49417">
    <property type="entry name" value="p53-like transcription factors"/>
    <property type="match status" value="1"/>
</dbReference>
<dbReference type="PROSITE" id="PS50297">
    <property type="entry name" value="ANK_REP_REGION"/>
    <property type="match status" value="4"/>
</dbReference>
<dbReference type="GO" id="GO:0005737">
    <property type="term" value="C:cytoplasm"/>
    <property type="evidence" value="ECO:0007669"/>
    <property type="project" value="UniProtKB-SubCell"/>
</dbReference>
<dbReference type="InterPro" id="IPR008967">
    <property type="entry name" value="p53-like_TF_DNA-bd_sf"/>
</dbReference>
<protein>
    <submittedName>
        <fullName evidence="14">Nuclear factor of kappa light polypeptide gene enhancer in B-cells 2 (p49/p100)</fullName>
    </submittedName>
</protein>
<dbReference type="Pfam" id="PF16179">
    <property type="entry name" value="RHD_dimer"/>
    <property type="match status" value="1"/>
</dbReference>
<evidence type="ECO:0000256" key="10">
    <source>
        <dbReference type="ARBA" id="ARBA00023242"/>
    </source>
</evidence>
<dbReference type="PANTHER" id="PTHR24169:SF21">
    <property type="entry name" value="NUCLEAR FACTOR NF-KAPPA-B P100 SUBUNIT"/>
    <property type="match status" value="1"/>
</dbReference>
<feature type="region of interest" description="Disordered" evidence="12">
    <location>
        <begin position="326"/>
        <end position="366"/>
    </location>
</feature>
<evidence type="ECO:0000256" key="5">
    <source>
        <dbReference type="ARBA" id="ARBA00023015"/>
    </source>
</evidence>
<evidence type="ECO:0000259" key="13">
    <source>
        <dbReference type="PROSITE" id="PS50254"/>
    </source>
</evidence>
<keyword evidence="5" id="KW-0805">Transcription regulation</keyword>